<dbReference type="EMBL" id="MFDO01000023">
    <property type="protein sequence ID" value="OGE65168.1"/>
    <property type="molecule type" value="Genomic_DNA"/>
</dbReference>
<evidence type="ECO:0000256" key="1">
    <source>
        <dbReference type="SAM" id="Phobius"/>
    </source>
</evidence>
<organism evidence="2 3">
    <name type="scientific">Candidatus Daviesbacteria bacterium RIFCSPLOWO2_01_FULL_40_24</name>
    <dbReference type="NCBI Taxonomy" id="1797787"/>
    <lineage>
        <taxon>Bacteria</taxon>
        <taxon>Candidatus Daviesiibacteriota</taxon>
    </lineage>
</organism>
<reference evidence="2 3" key="1">
    <citation type="journal article" date="2016" name="Nat. Commun.">
        <title>Thousands of microbial genomes shed light on interconnected biogeochemical processes in an aquifer system.</title>
        <authorList>
            <person name="Anantharaman K."/>
            <person name="Brown C.T."/>
            <person name="Hug L.A."/>
            <person name="Sharon I."/>
            <person name="Castelle C.J."/>
            <person name="Probst A.J."/>
            <person name="Thomas B.C."/>
            <person name="Singh A."/>
            <person name="Wilkins M.J."/>
            <person name="Karaoz U."/>
            <person name="Brodie E.L."/>
            <person name="Williams K.H."/>
            <person name="Hubbard S.S."/>
            <person name="Banfield J.F."/>
        </authorList>
    </citation>
    <scope>NUCLEOTIDE SEQUENCE [LARGE SCALE GENOMIC DNA]</scope>
</reference>
<protein>
    <submittedName>
        <fullName evidence="2">Uncharacterized protein</fullName>
    </submittedName>
</protein>
<feature type="transmembrane region" description="Helical" evidence="1">
    <location>
        <begin position="7"/>
        <end position="29"/>
    </location>
</feature>
<dbReference type="Proteomes" id="UP000178017">
    <property type="component" value="Unassembled WGS sequence"/>
</dbReference>
<keyword evidence="1" id="KW-1133">Transmembrane helix</keyword>
<feature type="transmembrane region" description="Helical" evidence="1">
    <location>
        <begin position="59"/>
        <end position="82"/>
    </location>
</feature>
<dbReference type="InterPro" id="IPR044020">
    <property type="entry name" value="DUF5676"/>
</dbReference>
<name>A0A1F5MIJ2_9BACT</name>
<comment type="caution">
    <text evidence="2">The sequence shown here is derived from an EMBL/GenBank/DDBJ whole genome shotgun (WGS) entry which is preliminary data.</text>
</comment>
<gene>
    <name evidence="2" type="ORF">A3B49_01395</name>
</gene>
<evidence type="ECO:0000313" key="2">
    <source>
        <dbReference type="EMBL" id="OGE65168.1"/>
    </source>
</evidence>
<keyword evidence="1" id="KW-0472">Membrane</keyword>
<dbReference type="AlphaFoldDB" id="A0A1F5MIJ2"/>
<accession>A0A1F5MIJ2</accession>
<sequence>MLNAQAFANALTTVILGVYIVCRVASLIAPDFLFNVAKSWFHTLSVDSLKGTAPMDTGMFLFGAITLAVLVWVTTYATVSLYNKWAK</sequence>
<evidence type="ECO:0000313" key="3">
    <source>
        <dbReference type="Proteomes" id="UP000178017"/>
    </source>
</evidence>
<dbReference type="Pfam" id="PF18926">
    <property type="entry name" value="DUF5676"/>
    <property type="match status" value="1"/>
</dbReference>
<keyword evidence="1" id="KW-0812">Transmembrane</keyword>
<proteinExistence type="predicted"/>